<dbReference type="Proteomes" id="UP000198548">
    <property type="component" value="Unassembled WGS sequence"/>
</dbReference>
<feature type="chain" id="PRO_5039495868" evidence="2">
    <location>
        <begin position="21"/>
        <end position="139"/>
    </location>
</feature>
<dbReference type="RefSeq" id="WP_091487463.1">
    <property type="nucleotide sequence ID" value="NZ_BJUX01000006.1"/>
</dbReference>
<organism evidence="4 5">
    <name type="scientific">Alkalibacterium putridalgicola</name>
    <dbReference type="NCBI Taxonomy" id="426703"/>
    <lineage>
        <taxon>Bacteria</taxon>
        <taxon>Bacillati</taxon>
        <taxon>Bacillota</taxon>
        <taxon>Bacilli</taxon>
        <taxon>Lactobacillales</taxon>
        <taxon>Carnobacteriaceae</taxon>
        <taxon>Alkalibacterium</taxon>
    </lineage>
</organism>
<feature type="region of interest" description="Disordered" evidence="1">
    <location>
        <begin position="38"/>
        <end position="72"/>
    </location>
</feature>
<evidence type="ECO:0000313" key="3">
    <source>
        <dbReference type="EMBL" id="GEK88719.1"/>
    </source>
</evidence>
<keyword evidence="2" id="KW-0732">Signal</keyword>
<accession>A0A1H7SMI8</accession>
<sequence length="139" mass="15597">MKKGKLILLFMAAATLGACTTEEDPGETEALDPIEEEAAIEEEPNEGMVTEEELAPVSESEMDEAESIDNIDQYEEFEEQDVFDPTGYDAYLITDNGSTRVILFTDGDEQVFKSIFTEEDNRLKIIDLQNHELLLNSPL</sequence>
<proteinExistence type="predicted"/>
<dbReference type="EMBL" id="FOBL01000008">
    <property type="protein sequence ID" value="SEL72657.1"/>
    <property type="molecule type" value="Genomic_DNA"/>
</dbReference>
<feature type="signal peptide" evidence="2">
    <location>
        <begin position="1"/>
        <end position="20"/>
    </location>
</feature>
<dbReference type="EMBL" id="BJUX01000006">
    <property type="protein sequence ID" value="GEK88719.1"/>
    <property type="molecule type" value="Genomic_DNA"/>
</dbReference>
<dbReference type="AlphaFoldDB" id="A0A1H7SMI8"/>
<evidence type="ECO:0000313" key="5">
    <source>
        <dbReference type="Proteomes" id="UP000198548"/>
    </source>
</evidence>
<reference evidence="3 6" key="2">
    <citation type="submission" date="2019-07" db="EMBL/GenBank/DDBJ databases">
        <title>Whole genome shotgun sequence of Alkalibacterium putridalgicola NBRC 103243.</title>
        <authorList>
            <person name="Hosoyama A."/>
            <person name="Uohara A."/>
            <person name="Ohji S."/>
            <person name="Ichikawa N."/>
        </authorList>
    </citation>
    <scope>NUCLEOTIDE SEQUENCE [LARGE SCALE GENOMIC DNA]</scope>
    <source>
        <strain evidence="3 6">NBRC 103243</strain>
    </source>
</reference>
<name>A0A1H7SMI8_9LACT</name>
<evidence type="ECO:0000313" key="4">
    <source>
        <dbReference type="EMBL" id="SEL72657.1"/>
    </source>
</evidence>
<dbReference type="PROSITE" id="PS51257">
    <property type="entry name" value="PROKAR_LIPOPROTEIN"/>
    <property type="match status" value="1"/>
</dbReference>
<reference evidence="4 5" key="1">
    <citation type="submission" date="2016-10" db="EMBL/GenBank/DDBJ databases">
        <authorList>
            <person name="de Groot N.N."/>
        </authorList>
    </citation>
    <scope>NUCLEOTIDE SEQUENCE [LARGE SCALE GENOMIC DNA]</scope>
    <source>
        <strain evidence="4 5">DSM 19182</strain>
    </source>
</reference>
<dbReference type="Proteomes" id="UP000321425">
    <property type="component" value="Unassembled WGS sequence"/>
</dbReference>
<evidence type="ECO:0000313" key="6">
    <source>
        <dbReference type="Proteomes" id="UP000321425"/>
    </source>
</evidence>
<keyword evidence="6" id="KW-1185">Reference proteome</keyword>
<gene>
    <name evidence="3" type="ORF">APU01nite_07580</name>
    <name evidence="4" type="ORF">SAMN04488100_10870</name>
</gene>
<evidence type="ECO:0000256" key="2">
    <source>
        <dbReference type="SAM" id="SignalP"/>
    </source>
</evidence>
<protein>
    <submittedName>
        <fullName evidence="4">Uncharacterized protein</fullName>
    </submittedName>
</protein>
<evidence type="ECO:0000256" key="1">
    <source>
        <dbReference type="SAM" id="MobiDB-lite"/>
    </source>
</evidence>
<dbReference type="OrthoDB" id="2168541at2"/>